<dbReference type="EMBL" id="CM012437">
    <property type="protein sequence ID" value="RVE75715.1"/>
    <property type="molecule type" value="Genomic_DNA"/>
</dbReference>
<dbReference type="AlphaFoldDB" id="A0A437DLK5"/>
<reference evidence="2 3" key="1">
    <citation type="submission" date="2018-11" db="EMBL/GenBank/DDBJ databases">
        <authorList>
            <person name="Lopez-Roques C."/>
            <person name="Donnadieu C."/>
            <person name="Bouchez O."/>
            <person name="Klopp C."/>
            <person name="Cabau C."/>
            <person name="Zahm M."/>
        </authorList>
    </citation>
    <scope>NUCLEOTIDE SEQUENCE [LARGE SCALE GENOMIC DNA]</scope>
    <source>
        <strain evidence="2">RS831</strain>
        <tissue evidence="2">Whole body</tissue>
    </source>
</reference>
<accession>A0A437DLK5</accession>
<feature type="region of interest" description="Disordered" evidence="1">
    <location>
        <begin position="15"/>
        <end position="87"/>
    </location>
</feature>
<evidence type="ECO:0000313" key="2">
    <source>
        <dbReference type="EMBL" id="RVE75715.1"/>
    </source>
</evidence>
<dbReference type="Proteomes" id="UP000283210">
    <property type="component" value="Chromosome 1"/>
</dbReference>
<reference evidence="2 3" key="2">
    <citation type="submission" date="2019-01" db="EMBL/GenBank/DDBJ databases">
        <title>A chromosome length genome reference of the Java medaka (oryzias javanicus).</title>
        <authorList>
            <person name="Herpin A."/>
            <person name="Takehana Y."/>
            <person name="Naruse K."/>
            <person name="Ansai S."/>
            <person name="Kawaguchi M."/>
        </authorList>
    </citation>
    <scope>NUCLEOTIDE SEQUENCE [LARGE SCALE GENOMIC DNA]</scope>
    <source>
        <strain evidence="2">RS831</strain>
        <tissue evidence="2">Whole body</tissue>
    </source>
</reference>
<name>A0A437DLK5_ORYJA</name>
<feature type="compositionally biased region" description="Basic and acidic residues" evidence="1">
    <location>
        <begin position="63"/>
        <end position="74"/>
    </location>
</feature>
<feature type="compositionally biased region" description="Basic and acidic residues" evidence="1">
    <location>
        <begin position="15"/>
        <end position="26"/>
    </location>
</feature>
<evidence type="ECO:0000313" key="3">
    <source>
        <dbReference type="Proteomes" id="UP000283210"/>
    </source>
</evidence>
<gene>
    <name evidence="2" type="ORF">OJAV_G00001600</name>
</gene>
<keyword evidence="3" id="KW-1185">Reference proteome</keyword>
<sequence length="87" mass="9514">MTSYSSGGFFNAAYHDSETLEMDRRSGTKPPHTNPYAREEPVRWGGQLGVRDEASWGASNGGLRDESWRGREHISTGAGAPSLPHQP</sequence>
<evidence type="ECO:0000256" key="1">
    <source>
        <dbReference type="SAM" id="MobiDB-lite"/>
    </source>
</evidence>
<organism evidence="2 3">
    <name type="scientific">Oryzias javanicus</name>
    <name type="common">Javanese ricefish</name>
    <name type="synonym">Aplocheilus javanicus</name>
    <dbReference type="NCBI Taxonomy" id="123683"/>
    <lineage>
        <taxon>Eukaryota</taxon>
        <taxon>Metazoa</taxon>
        <taxon>Chordata</taxon>
        <taxon>Craniata</taxon>
        <taxon>Vertebrata</taxon>
        <taxon>Euteleostomi</taxon>
        <taxon>Actinopterygii</taxon>
        <taxon>Neopterygii</taxon>
        <taxon>Teleostei</taxon>
        <taxon>Neoteleostei</taxon>
        <taxon>Acanthomorphata</taxon>
        <taxon>Ovalentaria</taxon>
        <taxon>Atherinomorphae</taxon>
        <taxon>Beloniformes</taxon>
        <taxon>Adrianichthyidae</taxon>
        <taxon>Oryziinae</taxon>
        <taxon>Oryzias</taxon>
    </lineage>
</organism>
<proteinExistence type="predicted"/>
<protein>
    <submittedName>
        <fullName evidence="2">Uncharacterized protein</fullName>
    </submittedName>
</protein>